<dbReference type="OrthoDB" id="9784230at2"/>
<sequence length="337" mass="35099">MRRWTGVALSLVVLLTGGTACGSGARDAGGCAVGVAYGWPGRGDNWLNDLAAAGVDEARAEVGLGPRQVVELSPGDEDTEDHKAERLRQLAAEGCDLVVAVSGEYAGPLATVAADFPAVRFAVADAREITGPNIANLVFAAPEGSYLVGAAAALKSRTGRIGFLGGMRTRELEGFRAGYTAGALAVRPDVTVDNAWIDDGPGGFDDPERARRIATEMYSTGVDVVYQAAGLSGPGVFDAARKAGGLAVGVDVDQYRTAAPEVRDVILTSMIKRLDLAVRRIIVDAHRGDFRPGEIRFDLANNGVGYTTSGGHADDVVPRLEALKAQIVAGRISVPAR</sequence>
<dbReference type="EMBL" id="HE971709">
    <property type="protein sequence ID" value="CCK25667.1"/>
    <property type="molecule type" value="Genomic_DNA"/>
</dbReference>
<dbReference type="HOGENOM" id="CLU_038813_0_0_11"/>
<evidence type="ECO:0000256" key="5">
    <source>
        <dbReference type="ARBA" id="ARBA00023136"/>
    </source>
</evidence>
<evidence type="ECO:0000313" key="9">
    <source>
        <dbReference type="EMBL" id="CCK25667.1"/>
    </source>
</evidence>
<feature type="signal peptide" evidence="7">
    <location>
        <begin position="1"/>
        <end position="22"/>
    </location>
</feature>
<dbReference type="STRING" id="1214101.BN159_1288"/>
<evidence type="ECO:0000313" key="10">
    <source>
        <dbReference type="Proteomes" id="UP000008043"/>
    </source>
</evidence>
<proteinExistence type="inferred from homology"/>
<dbReference type="RefSeq" id="WP_015656063.1">
    <property type="nucleotide sequence ID" value="NC_020504.1"/>
</dbReference>
<dbReference type="InterPro" id="IPR028082">
    <property type="entry name" value="Peripla_BP_I"/>
</dbReference>
<dbReference type="SUPFAM" id="SSF53822">
    <property type="entry name" value="Periplasmic binding protein-like I"/>
    <property type="match status" value="1"/>
</dbReference>
<dbReference type="KEGG" id="sdv:BN159_1288"/>
<dbReference type="Proteomes" id="UP000008043">
    <property type="component" value="Chromosome"/>
</dbReference>
<dbReference type="CDD" id="cd06354">
    <property type="entry name" value="PBP1_PrnA-like"/>
    <property type="match status" value="1"/>
</dbReference>
<organism evidence="9 10">
    <name type="scientific">Streptomyces davaonensis (strain DSM 101723 / JCM 4913 / KCC S-0913 / 768)</name>
    <dbReference type="NCBI Taxonomy" id="1214101"/>
    <lineage>
        <taxon>Bacteria</taxon>
        <taxon>Bacillati</taxon>
        <taxon>Actinomycetota</taxon>
        <taxon>Actinomycetes</taxon>
        <taxon>Kitasatosporales</taxon>
        <taxon>Streptomycetaceae</taxon>
        <taxon>Streptomyces</taxon>
    </lineage>
</organism>
<evidence type="ECO:0000256" key="3">
    <source>
        <dbReference type="ARBA" id="ARBA00022475"/>
    </source>
</evidence>
<dbReference type="Pfam" id="PF02608">
    <property type="entry name" value="Bmp"/>
    <property type="match status" value="1"/>
</dbReference>
<evidence type="ECO:0000256" key="4">
    <source>
        <dbReference type="ARBA" id="ARBA00022729"/>
    </source>
</evidence>
<dbReference type="AlphaFoldDB" id="K4QXL3"/>
<feature type="domain" description="ABC transporter substrate-binding protein PnrA-like" evidence="8">
    <location>
        <begin position="79"/>
        <end position="336"/>
    </location>
</feature>
<dbReference type="PROSITE" id="PS51257">
    <property type="entry name" value="PROKAR_LIPOPROTEIN"/>
    <property type="match status" value="1"/>
</dbReference>
<keyword evidence="6" id="KW-0449">Lipoprotein</keyword>
<comment type="similarity">
    <text evidence="2">Belongs to the BMP lipoprotein family.</text>
</comment>
<keyword evidence="3" id="KW-1003">Cell membrane</keyword>
<comment type="subcellular location">
    <subcellularLocation>
        <location evidence="1">Cell membrane</location>
        <topology evidence="1">Lipid-anchor</topology>
    </subcellularLocation>
</comment>
<evidence type="ECO:0000256" key="1">
    <source>
        <dbReference type="ARBA" id="ARBA00004193"/>
    </source>
</evidence>
<evidence type="ECO:0000256" key="2">
    <source>
        <dbReference type="ARBA" id="ARBA00008610"/>
    </source>
</evidence>
<keyword evidence="4 7" id="KW-0732">Signal</keyword>
<dbReference type="PANTHER" id="PTHR34296:SF2">
    <property type="entry name" value="ABC TRANSPORTER GUANOSINE-BINDING PROTEIN NUPN"/>
    <property type="match status" value="1"/>
</dbReference>
<dbReference type="Gene3D" id="3.40.50.2300">
    <property type="match status" value="2"/>
</dbReference>
<name>K4QXL3_STRDJ</name>
<dbReference type="GO" id="GO:0005886">
    <property type="term" value="C:plasma membrane"/>
    <property type="evidence" value="ECO:0007669"/>
    <property type="project" value="UniProtKB-SubCell"/>
</dbReference>
<dbReference type="InterPro" id="IPR003760">
    <property type="entry name" value="PnrA-like"/>
</dbReference>
<evidence type="ECO:0000256" key="6">
    <source>
        <dbReference type="ARBA" id="ARBA00023288"/>
    </source>
</evidence>
<dbReference type="PATRIC" id="fig|1214101.3.peg.1303"/>
<gene>
    <name evidence="9" type="ORF">BN159_1288</name>
</gene>
<dbReference type="InterPro" id="IPR050957">
    <property type="entry name" value="BMP_lipoprotein"/>
</dbReference>
<keyword evidence="5" id="KW-0472">Membrane</keyword>
<accession>K4QXL3</accession>
<dbReference type="PANTHER" id="PTHR34296">
    <property type="entry name" value="TRANSCRIPTIONAL ACTIVATOR PROTEIN MED"/>
    <property type="match status" value="1"/>
</dbReference>
<keyword evidence="10" id="KW-1185">Reference proteome</keyword>
<protein>
    <submittedName>
        <fullName evidence="9">ABC transporter substrate-binding protein</fullName>
    </submittedName>
</protein>
<evidence type="ECO:0000259" key="8">
    <source>
        <dbReference type="Pfam" id="PF02608"/>
    </source>
</evidence>
<reference evidence="9 10" key="1">
    <citation type="journal article" date="2012" name="J. Bacteriol.">
        <title>Genome sequence of the bacterium Streptomyces davawensis JCM 4913 and heterologous production of the unique antibiotic roseoflavin.</title>
        <authorList>
            <person name="Jankowitsch F."/>
            <person name="Schwarz J."/>
            <person name="Ruckert C."/>
            <person name="Gust B."/>
            <person name="Szczepanowski R."/>
            <person name="Blom J."/>
            <person name="Pelzer S."/>
            <person name="Kalinowski J."/>
            <person name="Mack M."/>
        </authorList>
    </citation>
    <scope>NUCLEOTIDE SEQUENCE [LARGE SCALE GENOMIC DNA]</scope>
    <source>
        <strain evidence="10">DSM 101723 / JCM 4913 / KCC S-0913 / 768</strain>
    </source>
</reference>
<evidence type="ECO:0000256" key="7">
    <source>
        <dbReference type="SAM" id="SignalP"/>
    </source>
</evidence>
<dbReference type="eggNOG" id="COG1744">
    <property type="taxonomic scope" value="Bacteria"/>
</dbReference>
<feature type="chain" id="PRO_5003879679" evidence="7">
    <location>
        <begin position="23"/>
        <end position="337"/>
    </location>
</feature>